<reference evidence="2" key="1">
    <citation type="submission" date="2018-05" db="EMBL/GenBank/DDBJ databases">
        <authorList>
            <person name="Lanie J.A."/>
            <person name="Ng W.-L."/>
            <person name="Kazmierczak K.M."/>
            <person name="Andrzejewski T.M."/>
            <person name="Davidsen T.M."/>
            <person name="Wayne K.J."/>
            <person name="Tettelin H."/>
            <person name="Glass J.I."/>
            <person name="Rusch D."/>
            <person name="Podicherti R."/>
            <person name="Tsui H.-C.T."/>
            <person name="Winkler M.E."/>
        </authorList>
    </citation>
    <scope>NUCLEOTIDE SEQUENCE</scope>
</reference>
<organism evidence="2">
    <name type="scientific">marine metagenome</name>
    <dbReference type="NCBI Taxonomy" id="408172"/>
    <lineage>
        <taxon>unclassified sequences</taxon>
        <taxon>metagenomes</taxon>
        <taxon>ecological metagenomes</taxon>
    </lineage>
</organism>
<keyword evidence="1" id="KW-0472">Membrane</keyword>
<proteinExistence type="predicted"/>
<evidence type="ECO:0000313" key="2">
    <source>
        <dbReference type="EMBL" id="SVC78944.1"/>
    </source>
</evidence>
<feature type="transmembrane region" description="Helical" evidence="1">
    <location>
        <begin position="7"/>
        <end position="28"/>
    </location>
</feature>
<sequence length="29" mass="3305">MPAKKKYPLETCILLVTLTALLFAFQHLT</sequence>
<dbReference type="AlphaFoldDB" id="A0A382Q013"/>
<accession>A0A382Q013</accession>
<name>A0A382Q013_9ZZZZ</name>
<dbReference type="EMBL" id="UINC01111032">
    <property type="protein sequence ID" value="SVC78944.1"/>
    <property type="molecule type" value="Genomic_DNA"/>
</dbReference>
<feature type="non-terminal residue" evidence="2">
    <location>
        <position position="29"/>
    </location>
</feature>
<protein>
    <submittedName>
        <fullName evidence="2">Uncharacterized protein</fullName>
    </submittedName>
</protein>
<evidence type="ECO:0000256" key="1">
    <source>
        <dbReference type="SAM" id="Phobius"/>
    </source>
</evidence>
<keyword evidence="1" id="KW-0812">Transmembrane</keyword>
<keyword evidence="1" id="KW-1133">Transmembrane helix</keyword>
<gene>
    <name evidence="2" type="ORF">METZ01_LOCUS331798</name>
</gene>